<feature type="transmembrane region" description="Helical" evidence="1">
    <location>
        <begin position="54"/>
        <end position="74"/>
    </location>
</feature>
<evidence type="ECO:0000256" key="1">
    <source>
        <dbReference type="SAM" id="Phobius"/>
    </source>
</evidence>
<dbReference type="OrthoDB" id="2745134at2759"/>
<evidence type="ECO:0000259" key="2">
    <source>
        <dbReference type="Pfam" id="PF20151"/>
    </source>
</evidence>
<dbReference type="EMBL" id="LUGG01000007">
    <property type="protein sequence ID" value="OBZ72777.1"/>
    <property type="molecule type" value="Genomic_DNA"/>
</dbReference>
<feature type="transmembrane region" description="Helical" evidence="1">
    <location>
        <begin position="20"/>
        <end position="42"/>
    </location>
</feature>
<reference evidence="3 4" key="1">
    <citation type="submission" date="2016-03" db="EMBL/GenBank/DDBJ databases">
        <title>Whole genome sequencing of Grifola frondosa 9006-11.</title>
        <authorList>
            <person name="Min B."/>
            <person name="Park H."/>
            <person name="Kim J.-G."/>
            <person name="Cho H."/>
            <person name="Oh Y.-L."/>
            <person name="Kong W.-S."/>
            <person name="Choi I.-G."/>
        </authorList>
    </citation>
    <scope>NUCLEOTIDE SEQUENCE [LARGE SCALE GENOMIC DNA]</scope>
    <source>
        <strain evidence="3 4">9006-11</strain>
    </source>
</reference>
<keyword evidence="1" id="KW-1133">Transmembrane helix</keyword>
<feature type="domain" description="DUF6533" evidence="2">
    <location>
        <begin position="26"/>
        <end position="69"/>
    </location>
</feature>
<dbReference type="Pfam" id="PF20151">
    <property type="entry name" value="DUF6533"/>
    <property type="match status" value="1"/>
</dbReference>
<feature type="transmembrane region" description="Helical" evidence="1">
    <location>
        <begin position="123"/>
        <end position="142"/>
    </location>
</feature>
<sequence length="199" mass="22434">MSSDSDAAASAMLISETQTARIVISCGMAAFAVLVYEWIVTFDREVHLVWKRKFTAATLLFVMNRYSMFFQYAVNIPSINPMSNLSWPKSQCLYSVPLYATDRRVDWSSWIRPTLSSLMLRDGTTYFTIITILNIMNMVANLRAEIAYLTLFVEPPNCGSFEIGNWRGGDTERERAAHPGRTSFFAFVVTAYSGLASNT</sequence>
<evidence type="ECO:0000313" key="3">
    <source>
        <dbReference type="EMBL" id="OBZ72777.1"/>
    </source>
</evidence>
<keyword evidence="1" id="KW-0472">Membrane</keyword>
<gene>
    <name evidence="3" type="ORF">A0H81_07312</name>
</gene>
<organism evidence="3 4">
    <name type="scientific">Grifola frondosa</name>
    <name type="common">Maitake</name>
    <name type="synonym">Polyporus frondosus</name>
    <dbReference type="NCBI Taxonomy" id="5627"/>
    <lineage>
        <taxon>Eukaryota</taxon>
        <taxon>Fungi</taxon>
        <taxon>Dikarya</taxon>
        <taxon>Basidiomycota</taxon>
        <taxon>Agaricomycotina</taxon>
        <taxon>Agaricomycetes</taxon>
        <taxon>Polyporales</taxon>
        <taxon>Grifolaceae</taxon>
        <taxon>Grifola</taxon>
    </lineage>
</organism>
<evidence type="ECO:0000313" key="4">
    <source>
        <dbReference type="Proteomes" id="UP000092993"/>
    </source>
</evidence>
<dbReference type="AlphaFoldDB" id="A0A1C7M885"/>
<dbReference type="OMA" id="QYAVNIP"/>
<keyword evidence="1" id="KW-0812">Transmembrane</keyword>
<dbReference type="Proteomes" id="UP000092993">
    <property type="component" value="Unassembled WGS sequence"/>
</dbReference>
<keyword evidence="4" id="KW-1185">Reference proteome</keyword>
<protein>
    <recommendedName>
        <fullName evidence="2">DUF6533 domain-containing protein</fullName>
    </recommendedName>
</protein>
<comment type="caution">
    <text evidence="3">The sequence shown here is derived from an EMBL/GenBank/DDBJ whole genome shotgun (WGS) entry which is preliminary data.</text>
</comment>
<proteinExistence type="predicted"/>
<accession>A0A1C7M885</accession>
<dbReference type="InterPro" id="IPR045340">
    <property type="entry name" value="DUF6533"/>
</dbReference>
<name>A0A1C7M885_GRIFR</name>